<evidence type="ECO:0000313" key="1">
    <source>
        <dbReference type="EMBL" id="CAF4410184.1"/>
    </source>
</evidence>
<dbReference type="Proteomes" id="UP000663844">
    <property type="component" value="Unassembled WGS sequence"/>
</dbReference>
<evidence type="ECO:0000313" key="2">
    <source>
        <dbReference type="Proteomes" id="UP000663844"/>
    </source>
</evidence>
<feature type="non-terminal residue" evidence="1">
    <location>
        <position position="1"/>
    </location>
</feature>
<name>A0A820PTQ0_9BILA</name>
<feature type="non-terminal residue" evidence="1">
    <location>
        <position position="167"/>
    </location>
</feature>
<dbReference type="EMBL" id="CAJOAZ010027486">
    <property type="protein sequence ID" value="CAF4410184.1"/>
    <property type="molecule type" value="Genomic_DNA"/>
</dbReference>
<gene>
    <name evidence="1" type="ORF">OXD698_LOCUS51987</name>
</gene>
<proteinExistence type="predicted"/>
<accession>A0A820PTQ0</accession>
<protein>
    <submittedName>
        <fullName evidence="1">Uncharacterized protein</fullName>
    </submittedName>
</protein>
<comment type="caution">
    <text evidence="1">The sequence shown here is derived from an EMBL/GenBank/DDBJ whole genome shotgun (WGS) entry which is preliminary data.</text>
</comment>
<organism evidence="1 2">
    <name type="scientific">Adineta steineri</name>
    <dbReference type="NCBI Taxonomy" id="433720"/>
    <lineage>
        <taxon>Eukaryota</taxon>
        <taxon>Metazoa</taxon>
        <taxon>Spiralia</taxon>
        <taxon>Gnathifera</taxon>
        <taxon>Rotifera</taxon>
        <taxon>Eurotatoria</taxon>
        <taxon>Bdelloidea</taxon>
        <taxon>Adinetida</taxon>
        <taxon>Adinetidae</taxon>
        <taxon>Adineta</taxon>
    </lineage>
</organism>
<sequence>QQTEKKSNSNKTELISDRSTCEIKINLELFRIIIETDLLDIQFQGFIINYSQLPRTNTIKLILNDIYLSDLNARQRYHNFFIRQNHEIEILGFDLTTYIYSAKRKKKLDETDFDINMNLNKINIILLYKYMDLFLNIYNICQMNGLSGETNTNSYDILQNFKIRFDI</sequence>
<dbReference type="AlphaFoldDB" id="A0A820PTQ0"/>
<reference evidence="1" key="1">
    <citation type="submission" date="2021-02" db="EMBL/GenBank/DDBJ databases">
        <authorList>
            <person name="Nowell W R."/>
        </authorList>
    </citation>
    <scope>NUCLEOTIDE SEQUENCE</scope>
</reference>